<evidence type="ECO:0000256" key="1">
    <source>
        <dbReference type="SAM" id="SignalP"/>
    </source>
</evidence>
<feature type="signal peptide" evidence="1">
    <location>
        <begin position="1"/>
        <end position="19"/>
    </location>
</feature>
<dbReference type="InterPro" id="IPR036682">
    <property type="entry name" value="OS_D_A10/PebIII_sf"/>
</dbReference>
<dbReference type="Pfam" id="PF03392">
    <property type="entry name" value="OS-D"/>
    <property type="match status" value="1"/>
</dbReference>
<dbReference type="AlphaFoldDB" id="Q5MGD3"/>
<dbReference type="SUPFAM" id="SSF100910">
    <property type="entry name" value="Chemosensory protein Csp2"/>
    <property type="match status" value="1"/>
</dbReference>
<accession>Q5MGD3</accession>
<dbReference type="EMBL" id="AY829853">
    <property type="protein sequence ID" value="AAV91467.1"/>
    <property type="molecule type" value="mRNA"/>
</dbReference>
<dbReference type="Gene3D" id="1.10.2080.10">
    <property type="entry name" value="Insect odorant-binding protein A10/Ejaculatory bulb-specific protein 3"/>
    <property type="match status" value="1"/>
</dbReference>
<evidence type="ECO:0000313" key="2">
    <source>
        <dbReference type="EMBL" id="AAV91467.1"/>
    </source>
</evidence>
<reference evidence="2" key="1">
    <citation type="journal article" date="2005" name="Gene">
        <title>A catalog for the transcripts from the venomous structures of the caterpillar Lonomia obliqua: identification of the proteins potentially involved in the coagulation disorder and hemorrhagic syndrome.</title>
        <authorList>
            <person name="Veiga A.B.G."/>
            <person name="Ribeiro J.M.C."/>
            <person name="Guimaraes J.A."/>
            <person name="Francischetti I.M.B."/>
        </authorList>
    </citation>
    <scope>NUCLEOTIDE SEQUENCE</scope>
    <source>
        <tissue evidence="2">Spicule</tissue>
    </source>
</reference>
<dbReference type="PANTHER" id="PTHR11257">
    <property type="entry name" value="CHEMOSENSORY PROTEIN-RELATED"/>
    <property type="match status" value="1"/>
</dbReference>
<dbReference type="InterPro" id="IPR005055">
    <property type="entry name" value="A10/PebIII"/>
</dbReference>
<name>Q5MGD3_LONON</name>
<proteinExistence type="evidence at transcript level"/>
<protein>
    <submittedName>
        <fullName evidence="2">Sensory protein 2</fullName>
    </submittedName>
</protein>
<keyword evidence="1" id="KW-0732">Signal</keyword>
<organism evidence="2">
    <name type="scientific">Lonomia obliqua</name>
    <name type="common">Moth</name>
    <dbReference type="NCBI Taxonomy" id="304329"/>
    <lineage>
        <taxon>Eukaryota</taxon>
        <taxon>Metazoa</taxon>
        <taxon>Ecdysozoa</taxon>
        <taxon>Arthropoda</taxon>
        <taxon>Hexapoda</taxon>
        <taxon>Insecta</taxon>
        <taxon>Pterygota</taxon>
        <taxon>Neoptera</taxon>
        <taxon>Endopterygota</taxon>
        <taxon>Lepidoptera</taxon>
        <taxon>Glossata</taxon>
        <taxon>Ditrysia</taxon>
        <taxon>Bombycoidea</taxon>
        <taxon>Saturniidae</taxon>
        <taxon>Hemileucinae</taxon>
        <taxon>Lonomia</taxon>
    </lineage>
</organism>
<sequence>MKVIQVILLLCAIVYGSMTAELTVGEFIDQVDPTPILKNKELTNKAFQCLMDKAPCGEFKLWRDMVPEVFKTKCSDCTPSQKDKFNLYVEVLKTSHPDIYHALLSKYGGKSR</sequence>
<dbReference type="PANTHER" id="PTHR11257:SF13">
    <property type="entry name" value="GEO07322P1"/>
    <property type="match status" value="1"/>
</dbReference>
<feature type="chain" id="PRO_5004260229" evidence="1">
    <location>
        <begin position="20"/>
        <end position="112"/>
    </location>
</feature>